<dbReference type="PaxDb" id="2903-EOD37065"/>
<dbReference type="Pfam" id="PF00173">
    <property type="entry name" value="Cyt-b5"/>
    <property type="match status" value="1"/>
</dbReference>
<dbReference type="CDD" id="cd02440">
    <property type="entry name" value="AdoMet_MTases"/>
    <property type="match status" value="1"/>
</dbReference>
<dbReference type="AlphaFoldDB" id="A0A0D3KMT0"/>
<evidence type="ECO:0000256" key="4">
    <source>
        <dbReference type="PROSITE-ProRule" id="PRU00529"/>
    </source>
</evidence>
<dbReference type="InterPro" id="IPR018506">
    <property type="entry name" value="Cyt_B5_heme-BS"/>
</dbReference>
<dbReference type="InterPro" id="IPR001199">
    <property type="entry name" value="Cyt_B5-like_heme/steroid-bd"/>
</dbReference>
<feature type="domain" description="THUMP" evidence="6">
    <location>
        <begin position="70"/>
        <end position="178"/>
    </location>
</feature>
<name>A0A0D3KMT0_EMIH1</name>
<dbReference type="Pfam" id="PF02926">
    <property type="entry name" value="THUMP"/>
    <property type="match status" value="1"/>
</dbReference>
<dbReference type="GO" id="GO:0004128">
    <property type="term" value="F:cytochrome-b5 reductase activity, acting on NAD(P)H"/>
    <property type="evidence" value="ECO:0007669"/>
    <property type="project" value="TreeGrafter"/>
</dbReference>
<evidence type="ECO:0000259" key="6">
    <source>
        <dbReference type="PROSITE" id="PS51165"/>
    </source>
</evidence>
<dbReference type="GO" id="GO:0003723">
    <property type="term" value="F:RNA binding"/>
    <property type="evidence" value="ECO:0007669"/>
    <property type="project" value="UniProtKB-UniRule"/>
</dbReference>
<dbReference type="InterPro" id="IPR051872">
    <property type="entry name" value="Cytochrome_b5/Flavoprotein_Rdt"/>
</dbReference>
<dbReference type="InterPro" id="IPR004114">
    <property type="entry name" value="THUMP_dom"/>
</dbReference>
<dbReference type="SUPFAM" id="SSF55856">
    <property type="entry name" value="Cytochrome b5-like heme/steroid binding domain"/>
    <property type="match status" value="1"/>
</dbReference>
<dbReference type="PANTHER" id="PTHR46237:SF1">
    <property type="entry name" value="CYTOCHROME B5 REDUCTASE 4"/>
    <property type="match status" value="1"/>
</dbReference>
<keyword evidence="2" id="KW-0479">Metal-binding</keyword>
<keyword evidence="1" id="KW-0349">Heme</keyword>
<evidence type="ECO:0000256" key="2">
    <source>
        <dbReference type="ARBA" id="ARBA00022723"/>
    </source>
</evidence>
<protein>
    <recommendedName>
        <fullName evidence="9">Cytochrome b5 heme-binding domain-containing protein</fullName>
    </recommendedName>
</protein>
<evidence type="ECO:0000313" key="8">
    <source>
        <dbReference type="Proteomes" id="UP000013827"/>
    </source>
</evidence>
<dbReference type="PROSITE" id="PS00191">
    <property type="entry name" value="CYTOCHROME_B5_1"/>
    <property type="match status" value="1"/>
</dbReference>
<dbReference type="SUPFAM" id="SSF53335">
    <property type="entry name" value="S-adenosyl-L-methionine-dependent methyltransferases"/>
    <property type="match status" value="1"/>
</dbReference>
<dbReference type="RefSeq" id="XP_005789494.1">
    <property type="nucleotide sequence ID" value="XM_005789437.1"/>
</dbReference>
<keyword evidence="8" id="KW-1185">Reference proteome</keyword>
<sequence>MHDYALLTTAGLESVALDALASECGLRASALPAPTARKGESFGSAGGLGILVASRQEPLAARALSAPVLQAALAVVVRCEVEDGDVLAAAVGSVSEERWRSAMRTHAAHAAPLPPSAPSFRIASLRAGQHDFDSRALSSALGAAVSALQPSWRVDLEAPDVCVLALLVNRSLLIGALLPPFSPRKSDPLPMEPRQWLVRGERAHMRPHRAALLARLLAPASGEVLPCSPRLAPSDASPEPSPGILAIEAALLASVTAHSVDLDPAACDAARANAAAAAPRLRGRVTVHCGDAARLGGEVGLPRASVDCVLADLPFGMLHARLDVGALLSALAVLVRPGGRCLLVGNAGPGGVGRGVAAAVVKASRRYPPGAWRVVRQTACASGGIACEAVQLARLGEAAPRLGRLEKARGKARGKVVLEPGFGLAAWLRLSRGADLTGGVGPLDEEEEEAWPKWSLADVASHTTPEDSWMAVRGKVYNVSPYLRYHPGGVDALLDAAGTDATALFQQHHAWDLI</sequence>
<dbReference type="InterPro" id="IPR036400">
    <property type="entry name" value="Cyt_B5-like_heme/steroid_sf"/>
</dbReference>
<dbReference type="Gene3D" id="3.30.2130.30">
    <property type="match status" value="1"/>
</dbReference>
<feature type="domain" description="Cytochrome b5 heme-binding" evidence="5">
    <location>
        <begin position="451"/>
        <end position="514"/>
    </location>
</feature>
<dbReference type="Gene3D" id="3.40.50.150">
    <property type="entry name" value="Vaccinia Virus protein VP39"/>
    <property type="match status" value="1"/>
</dbReference>
<evidence type="ECO:0000256" key="1">
    <source>
        <dbReference type="ARBA" id="ARBA00022617"/>
    </source>
</evidence>
<evidence type="ECO:0000313" key="7">
    <source>
        <dbReference type="EnsemblProtists" id="EOD37065"/>
    </source>
</evidence>
<accession>A0A0D3KMT0</accession>
<dbReference type="STRING" id="2903.R1FDG6"/>
<dbReference type="eggNOG" id="KOG0536">
    <property type="taxonomic scope" value="Eukaryota"/>
</dbReference>
<dbReference type="GO" id="GO:0046872">
    <property type="term" value="F:metal ion binding"/>
    <property type="evidence" value="ECO:0007669"/>
    <property type="project" value="UniProtKB-KW"/>
</dbReference>
<dbReference type="PROSITE" id="PS51165">
    <property type="entry name" value="THUMP"/>
    <property type="match status" value="1"/>
</dbReference>
<dbReference type="SUPFAM" id="SSF143437">
    <property type="entry name" value="THUMP domain-like"/>
    <property type="match status" value="1"/>
</dbReference>
<dbReference type="Proteomes" id="UP000013827">
    <property type="component" value="Unassembled WGS sequence"/>
</dbReference>
<reference evidence="8" key="1">
    <citation type="journal article" date="2013" name="Nature">
        <title>Pan genome of the phytoplankton Emiliania underpins its global distribution.</title>
        <authorList>
            <person name="Read B.A."/>
            <person name="Kegel J."/>
            <person name="Klute M.J."/>
            <person name="Kuo A."/>
            <person name="Lefebvre S.C."/>
            <person name="Maumus F."/>
            <person name="Mayer C."/>
            <person name="Miller J."/>
            <person name="Monier A."/>
            <person name="Salamov A."/>
            <person name="Young J."/>
            <person name="Aguilar M."/>
            <person name="Claverie J.M."/>
            <person name="Frickenhaus S."/>
            <person name="Gonzalez K."/>
            <person name="Herman E.K."/>
            <person name="Lin Y.C."/>
            <person name="Napier J."/>
            <person name="Ogata H."/>
            <person name="Sarno A.F."/>
            <person name="Shmutz J."/>
            <person name="Schroeder D."/>
            <person name="de Vargas C."/>
            <person name="Verret F."/>
            <person name="von Dassow P."/>
            <person name="Valentin K."/>
            <person name="Van de Peer Y."/>
            <person name="Wheeler G."/>
            <person name="Dacks J.B."/>
            <person name="Delwiche C.F."/>
            <person name="Dyhrman S.T."/>
            <person name="Glockner G."/>
            <person name="John U."/>
            <person name="Richards T."/>
            <person name="Worden A.Z."/>
            <person name="Zhang X."/>
            <person name="Grigoriev I.V."/>
            <person name="Allen A.E."/>
            <person name="Bidle K."/>
            <person name="Borodovsky M."/>
            <person name="Bowler C."/>
            <person name="Brownlee C."/>
            <person name="Cock J.M."/>
            <person name="Elias M."/>
            <person name="Gladyshev V.N."/>
            <person name="Groth M."/>
            <person name="Guda C."/>
            <person name="Hadaegh A."/>
            <person name="Iglesias-Rodriguez M.D."/>
            <person name="Jenkins J."/>
            <person name="Jones B.M."/>
            <person name="Lawson T."/>
            <person name="Leese F."/>
            <person name="Lindquist E."/>
            <person name="Lobanov A."/>
            <person name="Lomsadze A."/>
            <person name="Malik S.B."/>
            <person name="Marsh M.E."/>
            <person name="Mackinder L."/>
            <person name="Mock T."/>
            <person name="Mueller-Roeber B."/>
            <person name="Pagarete A."/>
            <person name="Parker M."/>
            <person name="Probert I."/>
            <person name="Quesneville H."/>
            <person name="Raines C."/>
            <person name="Rensing S.A."/>
            <person name="Riano-Pachon D.M."/>
            <person name="Richier S."/>
            <person name="Rokitta S."/>
            <person name="Shiraiwa Y."/>
            <person name="Soanes D.M."/>
            <person name="van der Giezen M."/>
            <person name="Wahlund T.M."/>
            <person name="Williams B."/>
            <person name="Wilson W."/>
            <person name="Wolfe G."/>
            <person name="Wurch L.L."/>
        </authorList>
    </citation>
    <scope>NUCLEOTIDE SEQUENCE</scope>
</reference>
<dbReference type="Gene3D" id="3.10.120.10">
    <property type="entry name" value="Cytochrome b5-like heme/steroid binding domain"/>
    <property type="match status" value="1"/>
</dbReference>
<reference evidence="7" key="2">
    <citation type="submission" date="2024-10" db="UniProtKB">
        <authorList>
            <consortium name="EnsemblProtists"/>
        </authorList>
    </citation>
    <scope>IDENTIFICATION</scope>
</reference>
<dbReference type="HOGENOM" id="CLU_530466_0_0_1"/>
<dbReference type="GO" id="GO:0020037">
    <property type="term" value="F:heme binding"/>
    <property type="evidence" value="ECO:0007669"/>
    <property type="project" value="InterPro"/>
</dbReference>
<dbReference type="GeneID" id="17282335"/>
<organism evidence="7 8">
    <name type="scientific">Emiliania huxleyi (strain CCMP1516)</name>
    <dbReference type="NCBI Taxonomy" id="280463"/>
    <lineage>
        <taxon>Eukaryota</taxon>
        <taxon>Haptista</taxon>
        <taxon>Haptophyta</taxon>
        <taxon>Prymnesiophyceae</taxon>
        <taxon>Isochrysidales</taxon>
        <taxon>Noelaerhabdaceae</taxon>
        <taxon>Emiliania</taxon>
    </lineage>
</organism>
<dbReference type="KEGG" id="ehx:EMIHUDRAFT_455000"/>
<evidence type="ECO:0000259" key="5">
    <source>
        <dbReference type="PROSITE" id="PS50255"/>
    </source>
</evidence>
<dbReference type="SMART" id="SM01117">
    <property type="entry name" value="Cyt-b5"/>
    <property type="match status" value="1"/>
</dbReference>
<dbReference type="EnsemblProtists" id="EOD37065">
    <property type="protein sequence ID" value="EOD37065"/>
    <property type="gene ID" value="EMIHUDRAFT_455000"/>
</dbReference>
<proteinExistence type="predicted"/>
<keyword evidence="4" id="KW-0694">RNA-binding</keyword>
<dbReference type="PANTHER" id="PTHR46237">
    <property type="entry name" value="CYTOCHROME B5 REDUCTASE 4 FAMILY MEMBER"/>
    <property type="match status" value="1"/>
</dbReference>
<evidence type="ECO:0000256" key="3">
    <source>
        <dbReference type="ARBA" id="ARBA00023004"/>
    </source>
</evidence>
<dbReference type="GO" id="GO:0005737">
    <property type="term" value="C:cytoplasm"/>
    <property type="evidence" value="ECO:0007669"/>
    <property type="project" value="TreeGrafter"/>
</dbReference>
<dbReference type="InterPro" id="IPR029063">
    <property type="entry name" value="SAM-dependent_MTases_sf"/>
</dbReference>
<keyword evidence="3" id="KW-0408">Iron</keyword>
<dbReference type="PROSITE" id="PS50255">
    <property type="entry name" value="CYTOCHROME_B5_2"/>
    <property type="match status" value="1"/>
</dbReference>
<evidence type="ECO:0008006" key="9">
    <source>
        <dbReference type="Google" id="ProtNLM"/>
    </source>
</evidence>